<evidence type="ECO:0000259" key="2">
    <source>
        <dbReference type="Pfam" id="PF01261"/>
    </source>
</evidence>
<dbReference type="Pfam" id="PF01261">
    <property type="entry name" value="AP_endonuc_2"/>
    <property type="match status" value="1"/>
</dbReference>
<dbReference type="Gene3D" id="3.20.20.150">
    <property type="entry name" value="Divalent-metal-dependent TIM barrel enzymes"/>
    <property type="match status" value="1"/>
</dbReference>
<keyword evidence="1" id="KW-0119">Carbohydrate metabolism</keyword>
<evidence type="ECO:0000256" key="1">
    <source>
        <dbReference type="ARBA" id="ARBA00023277"/>
    </source>
</evidence>
<dbReference type="Proteomes" id="UP000266484">
    <property type="component" value="Unassembled WGS sequence"/>
</dbReference>
<proteinExistence type="predicted"/>
<name>A0A399TBN6_9MICO</name>
<dbReference type="InterPro" id="IPR036237">
    <property type="entry name" value="Xyl_isomerase-like_sf"/>
</dbReference>
<protein>
    <submittedName>
        <fullName evidence="3">Sugar phosphate isomerase/epimerase</fullName>
    </submittedName>
</protein>
<evidence type="ECO:0000313" key="3">
    <source>
        <dbReference type="EMBL" id="RIJ52205.1"/>
    </source>
</evidence>
<sequence>MREPLRMRRSSPARTSPIGVHAGLLASDWTDRSATRVIATAAGIGYDLVEIPAPGVDDGSASARRTAELLDGHGIDAVVSLALDADSDIHTADPAVSARGEARLAGAVRFAAGIGAGYVGGVTHSAMRKNAHRGGPAERANVVRVLRDVAARAAADGIVVGLEYVNRYESNLLNTAAQTVALVEEVGATNLVVHLDAFHAHMEEVDLASAVRDAGDRLAYVHASENHRGELGTGSTDWDGLFGALRATSFAGPLTVETFSPAVQGAAVADDIALWRELWSDPVAVATAGHRFLADRLDAVPPAAVASAATRA</sequence>
<dbReference type="EMBL" id="QWGT01000056">
    <property type="protein sequence ID" value="RIJ52205.1"/>
    <property type="molecule type" value="Genomic_DNA"/>
</dbReference>
<evidence type="ECO:0000313" key="4">
    <source>
        <dbReference type="Proteomes" id="UP000266484"/>
    </source>
</evidence>
<dbReference type="PANTHER" id="PTHR12110">
    <property type="entry name" value="HYDROXYPYRUVATE ISOMERASE"/>
    <property type="match status" value="1"/>
</dbReference>
<feature type="domain" description="Xylose isomerase-like TIM barrel" evidence="2">
    <location>
        <begin position="39"/>
        <end position="277"/>
    </location>
</feature>
<dbReference type="AlphaFoldDB" id="A0A399TBN6"/>
<dbReference type="InterPro" id="IPR013022">
    <property type="entry name" value="Xyl_isomerase-like_TIM-brl"/>
</dbReference>
<dbReference type="RefSeq" id="WP_119455454.1">
    <property type="nucleotide sequence ID" value="NZ_QWGT01000056.1"/>
</dbReference>
<dbReference type="InterPro" id="IPR050312">
    <property type="entry name" value="IolE/XylAMocC-like"/>
</dbReference>
<dbReference type="GO" id="GO:0016853">
    <property type="term" value="F:isomerase activity"/>
    <property type="evidence" value="ECO:0007669"/>
    <property type="project" value="UniProtKB-KW"/>
</dbReference>
<accession>A0A399TBN6</accession>
<gene>
    <name evidence="3" type="ORF">DZG00_05825</name>
</gene>
<comment type="caution">
    <text evidence="3">The sequence shown here is derived from an EMBL/GenBank/DDBJ whole genome shotgun (WGS) entry which is preliminary data.</text>
</comment>
<dbReference type="PANTHER" id="PTHR12110:SF41">
    <property type="entry name" value="INOSOSE DEHYDRATASE"/>
    <property type="match status" value="1"/>
</dbReference>
<organism evidence="3 4">
    <name type="scientific">Clavibacter lycopersici</name>
    <dbReference type="NCBI Taxonomy" id="2301718"/>
    <lineage>
        <taxon>Bacteria</taxon>
        <taxon>Bacillati</taxon>
        <taxon>Actinomycetota</taxon>
        <taxon>Actinomycetes</taxon>
        <taxon>Micrococcales</taxon>
        <taxon>Microbacteriaceae</taxon>
        <taxon>Clavibacter</taxon>
    </lineage>
</organism>
<reference evidence="3 4" key="1">
    <citation type="submission" date="2018-08" db="EMBL/GenBank/DDBJ databases">
        <title>Genome Sequence of Clavibacter michiganensis Subspecies type strains, and the Atypical Peach-Colored Strains Isolated from Tomato.</title>
        <authorList>
            <person name="Osdaghi E."/>
            <person name="Portier P."/>
            <person name="Briand M."/>
            <person name="Jacques M.-A."/>
        </authorList>
    </citation>
    <scope>NUCLEOTIDE SEQUENCE [LARGE SCALE GENOMIC DNA]</scope>
    <source>
        <strain evidence="3 4">CFBP 8615</strain>
    </source>
</reference>
<dbReference type="SUPFAM" id="SSF51658">
    <property type="entry name" value="Xylose isomerase-like"/>
    <property type="match status" value="1"/>
</dbReference>
<keyword evidence="3" id="KW-0413">Isomerase</keyword>
<keyword evidence="4" id="KW-1185">Reference proteome</keyword>